<dbReference type="InterPro" id="IPR038765">
    <property type="entry name" value="Papain-like_cys_pep_sf"/>
</dbReference>
<accession>A0ABW4PSP0</accession>
<evidence type="ECO:0000256" key="1">
    <source>
        <dbReference type="ARBA" id="ARBA00007074"/>
    </source>
</evidence>
<dbReference type="Pfam" id="PF00877">
    <property type="entry name" value="NLPC_P60"/>
    <property type="match status" value="1"/>
</dbReference>
<dbReference type="Gene3D" id="3.90.1720.10">
    <property type="entry name" value="endopeptidase domain like (from Nostoc punctiforme)"/>
    <property type="match status" value="1"/>
</dbReference>
<evidence type="ECO:0000313" key="7">
    <source>
        <dbReference type="EMBL" id="MFD1833847.1"/>
    </source>
</evidence>
<dbReference type="Pfam" id="PF01471">
    <property type="entry name" value="PG_binding_1"/>
    <property type="match status" value="1"/>
</dbReference>
<feature type="compositionally biased region" description="Low complexity" evidence="5">
    <location>
        <begin position="146"/>
        <end position="167"/>
    </location>
</feature>
<dbReference type="Gene3D" id="1.10.101.10">
    <property type="entry name" value="PGBD-like superfamily/PGBD"/>
    <property type="match status" value="1"/>
</dbReference>
<keyword evidence="8" id="KW-1185">Reference proteome</keyword>
<dbReference type="Proteomes" id="UP001597280">
    <property type="component" value="Unassembled WGS sequence"/>
</dbReference>
<comment type="similarity">
    <text evidence="1">Belongs to the peptidase C40 family.</text>
</comment>
<evidence type="ECO:0000256" key="2">
    <source>
        <dbReference type="ARBA" id="ARBA00022670"/>
    </source>
</evidence>
<dbReference type="RefSeq" id="WP_343906232.1">
    <property type="nucleotide sequence ID" value="NZ_BAAAIS010000005.1"/>
</dbReference>
<gene>
    <name evidence="7" type="ORF">ACFSDA_02050</name>
</gene>
<dbReference type="PROSITE" id="PS51935">
    <property type="entry name" value="NLPC_P60"/>
    <property type="match status" value="1"/>
</dbReference>
<evidence type="ECO:0000259" key="6">
    <source>
        <dbReference type="PROSITE" id="PS51935"/>
    </source>
</evidence>
<keyword evidence="3" id="KW-0378">Hydrolase</keyword>
<feature type="region of interest" description="Disordered" evidence="5">
    <location>
        <begin position="139"/>
        <end position="167"/>
    </location>
</feature>
<dbReference type="SUPFAM" id="SSF47090">
    <property type="entry name" value="PGBD-like"/>
    <property type="match status" value="1"/>
</dbReference>
<dbReference type="InterPro" id="IPR002477">
    <property type="entry name" value="Peptidoglycan-bd-like"/>
</dbReference>
<evidence type="ECO:0000256" key="3">
    <source>
        <dbReference type="ARBA" id="ARBA00022801"/>
    </source>
</evidence>
<evidence type="ECO:0000256" key="4">
    <source>
        <dbReference type="ARBA" id="ARBA00022807"/>
    </source>
</evidence>
<sequence>MAQHNSHRAAGRAVTPLVSANRAARGLGGAAVLGTVLVGTAFAGTAANAAPAAPAAPAAATASPAAPTEASAAKLTSTQKLRSGDRGNAVEDLQGALNDNGANLAEDGVFGKKTNAAVREYQSEHGLAVDGVVGPKTRASLNGGESIRTSGASASTSSSSSSSSSSIVDRARSVIGTQYTWAGNSPSEGFDCSGLTQYAYKAAGISLPHSSSAQGNGGRWISQSEAQPGDLVVYSGHVAIYVGNGRIIDASGSKQQVVERDIWGSPKGFVTYR</sequence>
<keyword evidence="4" id="KW-0788">Thiol protease</keyword>
<protein>
    <submittedName>
        <fullName evidence="7">NlpC/P60 family protein</fullName>
    </submittedName>
</protein>
<organism evidence="7 8">
    <name type="scientific">Brachybacterium rhamnosum</name>
    <dbReference type="NCBI Taxonomy" id="173361"/>
    <lineage>
        <taxon>Bacteria</taxon>
        <taxon>Bacillati</taxon>
        <taxon>Actinomycetota</taxon>
        <taxon>Actinomycetes</taxon>
        <taxon>Micrococcales</taxon>
        <taxon>Dermabacteraceae</taxon>
        <taxon>Brachybacterium</taxon>
    </lineage>
</organism>
<dbReference type="InterPro" id="IPR036366">
    <property type="entry name" value="PGBDSf"/>
</dbReference>
<dbReference type="InterPro" id="IPR000064">
    <property type="entry name" value="NLP_P60_dom"/>
</dbReference>
<reference evidence="8" key="1">
    <citation type="journal article" date="2019" name="Int. J. Syst. Evol. Microbiol.">
        <title>The Global Catalogue of Microorganisms (GCM) 10K type strain sequencing project: providing services to taxonomists for standard genome sequencing and annotation.</title>
        <authorList>
            <consortium name="The Broad Institute Genomics Platform"/>
            <consortium name="The Broad Institute Genome Sequencing Center for Infectious Disease"/>
            <person name="Wu L."/>
            <person name="Ma J."/>
        </authorList>
    </citation>
    <scope>NUCLEOTIDE SEQUENCE [LARGE SCALE GENOMIC DNA]</scope>
    <source>
        <strain evidence="8">JCM 11650</strain>
    </source>
</reference>
<dbReference type="EMBL" id="JBHUFL010000001">
    <property type="protein sequence ID" value="MFD1833847.1"/>
    <property type="molecule type" value="Genomic_DNA"/>
</dbReference>
<comment type="caution">
    <text evidence="7">The sequence shown here is derived from an EMBL/GenBank/DDBJ whole genome shotgun (WGS) entry which is preliminary data.</text>
</comment>
<proteinExistence type="inferred from homology"/>
<feature type="domain" description="NlpC/P60" evidence="6">
    <location>
        <begin position="161"/>
        <end position="273"/>
    </location>
</feature>
<evidence type="ECO:0000313" key="8">
    <source>
        <dbReference type="Proteomes" id="UP001597280"/>
    </source>
</evidence>
<dbReference type="InterPro" id="IPR051202">
    <property type="entry name" value="Peptidase_C40"/>
</dbReference>
<name>A0ABW4PSP0_9MICO</name>
<evidence type="ECO:0000256" key="5">
    <source>
        <dbReference type="SAM" id="MobiDB-lite"/>
    </source>
</evidence>
<dbReference type="PANTHER" id="PTHR47053:SF1">
    <property type="entry name" value="MUREIN DD-ENDOPEPTIDASE MEPH-RELATED"/>
    <property type="match status" value="1"/>
</dbReference>
<keyword evidence="2" id="KW-0645">Protease</keyword>
<dbReference type="InterPro" id="IPR036365">
    <property type="entry name" value="PGBD-like_sf"/>
</dbReference>
<dbReference type="PANTHER" id="PTHR47053">
    <property type="entry name" value="MUREIN DD-ENDOPEPTIDASE MEPH-RELATED"/>
    <property type="match status" value="1"/>
</dbReference>
<dbReference type="SUPFAM" id="SSF54001">
    <property type="entry name" value="Cysteine proteinases"/>
    <property type="match status" value="1"/>
</dbReference>